<dbReference type="GO" id="GO:0005737">
    <property type="term" value="C:cytoplasm"/>
    <property type="evidence" value="ECO:0007669"/>
    <property type="project" value="TreeGrafter"/>
</dbReference>
<dbReference type="EMBL" id="FN554972">
    <property type="protein sequence ID" value="CBH14397.1"/>
    <property type="molecule type" value="Genomic_DNA"/>
</dbReference>
<evidence type="ECO:0000256" key="1">
    <source>
        <dbReference type="ARBA" id="ARBA00022490"/>
    </source>
</evidence>
<accession>C9ZY98</accession>
<keyword evidence="2" id="KW-0238">DNA-binding</keyword>
<name>C9ZY98_TRYB9</name>
<sequence length="1113" mass="125510">MEGFKTPNRCTKDEDVCGGGDASSGKRVVRSALEVLAETASPELLRQSRPATLDVIHSPKFTVTNTAAPLGPAKPLRSVPYRLTEPPQQQQCSVSLRKGNVPAEEPSTLLFLSPSAVKVKSDVSVRKSLFTSNSRRKMRCLDSRSRVTVSKGSRQPSTIINGEVSSSEGDIDDEDDDKEEEEEALSAYAPVCGAGEKVSMKQRLFSEAEVQQRIVEALKSYERTRNAEEEAMLQEVGCEIKAQSERYEKLLRETTAVTAERDTLQKKMEYLLRQRDAESFKESREDTAESREQLDLAELSDLRDAVEQVESEKAKLIMQLEACKKEQLVWRQRCIEVESAREKPVEATQVHGGMKAQPQEKLRDGREVPACPADFTQTKRFEFESRIQSLEDALQKQCDEVRRRMHRVYMLEGEQAKSERITKSLRHAVREASDSFERIRRELELCLQAYGTASSNVRAKEETGDGVGHECSSLHNLRGELFPAGMRDELGLLFVGSGANTAAGGDPCGNNTVGGSKGSTIPRPSVRGEFFDSAPGDKLLLESLGAGREVTSIMNRQKDRQTPEEEGAICKRLQQRRQRCERLVEALRRLFLQKQKEQRHQLRRFEAQLAQSAELDVSRYRDALALREVELEKANKQQQRFADEYAKRELEIERLRREVEELRSSQRGEAVQQKGLLEEVERLRRERDALQMQLDLITKECAEVHRRKEASGREFHELQERLTAVLGAQHRQEEENERESKKQLARLAQYTKKLKLAEEECQNLRSENSAMTSKIKVVQQQLQSLRACRQREGSVTQVTHQQQLKKLTSLAEELRQIQKSDAAQHARERAEAEASIQRISSQNKQLQKEIDQLRRSLSEARSEAEQQRWTERTVLETLFNINRGISDETMQDSDKNCDSLVVQRRQTFAPVPELGSNCNATSSGSDIDTNKLRRMVVSMSQRTVLELTRMREAVSVGSHAGTIAYSSLVAATTDCELDKFRVAEQLAWEAAEHSVTRRRPHQGSDDCSTSARARRRAHSFCTPSRRSSRHGSPSPEFVVGGVNIARFNLRSPPVFTDSGYLKENTGNKKRSPDTLSNSPLSTSGVSRSRSGNPVLDGSASPAAPPRLRLTRGH</sequence>
<feature type="coiled-coil region" evidence="3">
    <location>
        <begin position="740"/>
        <end position="870"/>
    </location>
</feature>
<dbReference type="OrthoDB" id="267599at2759"/>
<feature type="region of interest" description="Disordered" evidence="4">
    <location>
        <begin position="142"/>
        <end position="183"/>
    </location>
</feature>
<evidence type="ECO:0000313" key="5">
    <source>
        <dbReference type="EMBL" id="CBH14397.1"/>
    </source>
</evidence>
<gene>
    <name evidence="5" type="ORF">TbgDal_IX4730</name>
</gene>
<feature type="region of interest" description="Disordered" evidence="4">
    <location>
        <begin position="1055"/>
        <end position="1113"/>
    </location>
</feature>
<feature type="compositionally biased region" description="Acidic residues" evidence="4">
    <location>
        <begin position="169"/>
        <end position="183"/>
    </location>
</feature>
<evidence type="ECO:0000313" key="6">
    <source>
        <dbReference type="Proteomes" id="UP000002316"/>
    </source>
</evidence>
<dbReference type="Proteomes" id="UP000002316">
    <property type="component" value="Chromosome 9"/>
</dbReference>
<protein>
    <submittedName>
        <fullName evidence="5">Uncharacterized protein</fullName>
    </submittedName>
</protein>
<feature type="coiled-coil region" evidence="3">
    <location>
        <begin position="299"/>
        <end position="326"/>
    </location>
</feature>
<feature type="region of interest" description="Disordered" evidence="4">
    <location>
        <begin position="346"/>
        <end position="366"/>
    </location>
</feature>
<dbReference type="VEuPathDB" id="TriTrypDB:Tbg972.9.4730"/>
<feature type="coiled-coil region" evidence="3">
    <location>
        <begin position="638"/>
        <end position="700"/>
    </location>
</feature>
<evidence type="ECO:0000256" key="2">
    <source>
        <dbReference type="ARBA" id="ARBA00023125"/>
    </source>
</evidence>
<evidence type="ECO:0000256" key="4">
    <source>
        <dbReference type="SAM" id="MobiDB-lite"/>
    </source>
</evidence>
<organism evidence="5 6">
    <name type="scientific">Trypanosoma brucei gambiense (strain MHOM/CI/86/DAL972)</name>
    <dbReference type="NCBI Taxonomy" id="679716"/>
    <lineage>
        <taxon>Eukaryota</taxon>
        <taxon>Discoba</taxon>
        <taxon>Euglenozoa</taxon>
        <taxon>Kinetoplastea</taxon>
        <taxon>Metakinetoplastina</taxon>
        <taxon>Trypanosomatida</taxon>
        <taxon>Trypanosomatidae</taxon>
        <taxon>Trypanosoma</taxon>
    </lineage>
</organism>
<keyword evidence="1" id="KW-0963">Cytoplasm</keyword>
<proteinExistence type="predicted"/>
<dbReference type="KEGG" id="tbg:TbgDal_IX4730"/>
<feature type="region of interest" description="Disordered" evidence="4">
    <location>
        <begin position="991"/>
        <end position="1036"/>
    </location>
</feature>
<dbReference type="GeneID" id="23860490"/>
<keyword evidence="3" id="KW-0175">Coiled coil</keyword>
<feature type="compositionally biased region" description="Polar residues" evidence="4">
    <location>
        <begin position="1073"/>
        <end position="1091"/>
    </location>
</feature>
<dbReference type="AlphaFoldDB" id="C9ZY98"/>
<dbReference type="RefSeq" id="XP_011776663.1">
    <property type="nucleotide sequence ID" value="XM_011778361.1"/>
</dbReference>
<feature type="compositionally biased region" description="Polar residues" evidence="4">
    <location>
        <begin position="146"/>
        <end position="160"/>
    </location>
</feature>
<evidence type="ECO:0000256" key="3">
    <source>
        <dbReference type="SAM" id="Coils"/>
    </source>
</evidence>
<dbReference type="PANTHER" id="PTHR42963">
    <property type="entry name" value="CHROMOSOME PARTITION PROTEIN MUKB"/>
    <property type="match status" value="1"/>
</dbReference>
<dbReference type="InterPro" id="IPR050308">
    <property type="entry name" value="MukB/SMC"/>
</dbReference>
<dbReference type="GO" id="GO:0003677">
    <property type="term" value="F:DNA binding"/>
    <property type="evidence" value="ECO:0007669"/>
    <property type="project" value="UniProtKB-KW"/>
</dbReference>
<feature type="region of interest" description="Disordered" evidence="4">
    <location>
        <begin position="1"/>
        <end position="25"/>
    </location>
</feature>
<dbReference type="PANTHER" id="PTHR42963:SF1">
    <property type="entry name" value="DUF4476 DOMAIN-CONTAINING PROTEIN"/>
    <property type="match status" value="1"/>
</dbReference>
<reference evidence="6" key="1">
    <citation type="journal article" date="2010" name="PLoS Negl. Trop. Dis.">
        <title>The genome sequence of Trypanosoma brucei gambiense, causative agent of chronic human african trypanosomiasis.</title>
        <authorList>
            <person name="Jackson A.P."/>
            <person name="Sanders M."/>
            <person name="Berry A."/>
            <person name="McQuillan J."/>
            <person name="Aslett M.A."/>
            <person name="Quail M.A."/>
            <person name="Chukualim B."/>
            <person name="Capewell P."/>
            <person name="MacLeod A."/>
            <person name="Melville S.E."/>
            <person name="Gibson W."/>
            <person name="Barry J.D."/>
            <person name="Berriman M."/>
            <person name="Hertz-Fowler C."/>
        </authorList>
    </citation>
    <scope>NUCLEOTIDE SEQUENCE [LARGE SCALE GENOMIC DNA]</scope>
    <source>
        <strain evidence="6">MHOM/CI/86/DAL972</strain>
    </source>
</reference>